<dbReference type="OrthoDB" id="10025028at2759"/>
<evidence type="ECO:0000256" key="5">
    <source>
        <dbReference type="ARBA" id="ARBA00022771"/>
    </source>
</evidence>
<feature type="domain" description="TRASH" evidence="9">
    <location>
        <begin position="621"/>
        <end position="660"/>
    </location>
</feature>
<feature type="domain" description="TRASH" evidence="9">
    <location>
        <begin position="855"/>
        <end position="890"/>
    </location>
</feature>
<name>A0A4W3HLR4_CALMI</name>
<dbReference type="PANTHER" id="PTHR45736">
    <property type="entry name" value="ZINC FINGER MYM-TYPE PROTEIN"/>
    <property type="match status" value="1"/>
</dbReference>
<feature type="compositionally biased region" description="Basic and acidic residues" evidence="8">
    <location>
        <begin position="1409"/>
        <end position="1421"/>
    </location>
</feature>
<dbReference type="InterPro" id="IPR010507">
    <property type="entry name" value="Znf_MYM"/>
</dbReference>
<feature type="domain" description="TRASH" evidence="9">
    <location>
        <begin position="896"/>
        <end position="931"/>
    </location>
</feature>
<dbReference type="Pfam" id="PF25561">
    <property type="entry name" value="QRICH1"/>
    <property type="match status" value="1"/>
</dbReference>
<feature type="domain" description="TRASH" evidence="9">
    <location>
        <begin position="713"/>
        <end position="749"/>
    </location>
</feature>
<dbReference type="InterPro" id="IPR051284">
    <property type="entry name" value="ZnF_MYMT-QRICH1"/>
</dbReference>
<evidence type="ECO:0000256" key="4">
    <source>
        <dbReference type="ARBA" id="ARBA00022737"/>
    </source>
</evidence>
<dbReference type="Proteomes" id="UP000314986">
    <property type="component" value="Unassembled WGS sequence"/>
</dbReference>
<feature type="domain" description="TRASH" evidence="9">
    <location>
        <begin position="522"/>
        <end position="562"/>
    </location>
</feature>
<feature type="region of interest" description="Disordered" evidence="8">
    <location>
        <begin position="72"/>
        <end position="113"/>
    </location>
</feature>
<feature type="compositionally biased region" description="Basic residues" evidence="8">
    <location>
        <begin position="1175"/>
        <end position="1184"/>
    </location>
</feature>
<dbReference type="InterPro" id="IPR057926">
    <property type="entry name" value="QRICH1_dom"/>
</dbReference>
<keyword evidence="6" id="KW-0862">Zinc</keyword>
<sequence>MNVGNNAGALNMSSAPEDHCINEQTYFGFERTICTDQNLSVVVSNTASFEGSQNLSNLLKNNSDPFQWKHVESTRTYSRNEKDEEEEEEEEDDDDVVFIEPSPPTTSPSTTLTDQNSATLVVFQKPESVGNEINTTSPPPGKDFMPPVEPIIIDDEEDAAEGNSETTKGAGITMAVRCDERNGLAEPSDMDFSSSDFRNQKDSFHSMQYINNQSLFRTPNLENNNIHWDPRTGLKEIDLNECHSLQPMLLSDPRRGNILPTNGGEALNHGISTEPDSEIQITCVTTLDASSKPMIDNPQPQRSGGMDLDLMICNVTSLQDQKFEGIDEGVQKQAFQIGVGTSNSDKMMDGAGDGFLNGESVLLSSQPKLGTMHNILPKTTTATTTTQTQDMAEDAERKRSNVKVNNGTCEDTLNDIKINEVYGSSSHPVNDSWLSQSSSFPMNRKLNASDSVVSMAPLSKPAFQSSGQQQQAKPSVKVICAHCKKPLQKGQTAYQRKGSSYLFCSTTCLSSFSHKPAPKKLCTTCKKEITNMKGTIVAQVDSSETFQEFCSTTCLSLYEEKQKVPTHASHGTQGNHGKCTICGKMTEIRHEVSFKNVVHRLCSDVCFNKYRQTNGLVMNCCDQCGSYCYNKGSSNHFLFHEGHHKRFCSSQCLNEFKQKNSKIIPCTACKTPCRSFDMTQSVGPGGSIDAYCSVACMSVHKSRSPKPTGMGSCHFCKRSALPQYQATMPDGKQYNFCSSSCVAKFQSYSVQTTTNGEDVTNDVQLKCTYCKTGFSAKPEVLEWENKVFQFCCKMCCDDYKKLHCIVSFCEYCQEEKTVYETVRFSGVKKPFCSEGCKLLYKQDFAKLLGLRCVICSYCSQLCKRAAAKEIDGKAQDFCSDDCCKKFIDWYFKAARCDCCKAQRELTESVQWRGEMKHFCNQQCLLQFYSQQNEPDMLTQKGPENMNTVTDQIFQTPSSKITVSNQIPAPSPTPPKELKNKALLCKPLTQTKATYCKPHTQSKSCQTEDDWKPQLVPVPIPVPVYIPVPMHMFCYNTPVPVSIPIPVPVPVFLPTTLDNAEKIVETIEDLKRKVPSNPIEADLLAMAEMIVEAERNPVSMEFCGIDNDESAESLLDVFGTIKDDLDEQPSTPGISFELGLDLEVDFPRTAEELDTENEFLLPPVFGEEYEDQPKPQTKKKGAKRKALSDVHSQDGSVATPDIGFTFSYVYGLSAWKQWIITKKTIDEDISEMDEFTSHIFSKPVQFKEDLLSHTTAELNCGLAEFVKEVRRPNGEHYAPDSLYYLCLGIQQYLSENNRSVNIFTDPRYKTFNEEFNAILRSWRPSILPNGSIFSRVEEDYLWNCKQLGSQSPFVLLNTLLYFNTKYFGLRTVEQHLRLSFGNVFKKWNKNSENTVCIRYHVPALCRNDHQDKMSTGKRKREEEDPVFEQQENSVNPSRCPVKMFECYLSKCPRNLQQRTDLFYLQPEHIGGPGSLIWYSSTPLDRNVLENMLVRILVIKDIYEENERDSSEVDEDDDDIN</sequence>
<evidence type="ECO:0000313" key="11">
    <source>
        <dbReference type="Proteomes" id="UP000314986"/>
    </source>
</evidence>
<dbReference type="InterPro" id="IPR011017">
    <property type="entry name" value="TRASH_dom"/>
</dbReference>
<keyword evidence="11" id="KW-1185">Reference proteome</keyword>
<dbReference type="KEGG" id="cmk:103186500"/>
<evidence type="ECO:0000256" key="8">
    <source>
        <dbReference type="SAM" id="MobiDB-lite"/>
    </source>
</evidence>
<feature type="domain" description="TRASH" evidence="9">
    <location>
        <begin position="480"/>
        <end position="516"/>
    </location>
</feature>
<proteinExistence type="predicted"/>
<keyword evidence="3" id="KW-0479">Metal-binding</keyword>
<keyword evidence="4" id="KW-0677">Repeat</keyword>
<dbReference type="SUPFAM" id="SSF57716">
    <property type="entry name" value="Glucocorticoid receptor-like (DNA-binding domain)"/>
    <property type="match status" value="1"/>
</dbReference>
<evidence type="ECO:0000256" key="7">
    <source>
        <dbReference type="ARBA" id="ARBA00022843"/>
    </source>
</evidence>
<evidence type="ECO:0000256" key="2">
    <source>
        <dbReference type="ARBA" id="ARBA00022553"/>
    </source>
</evidence>
<dbReference type="InterPro" id="IPR021893">
    <property type="entry name" value="ZMYM2-like_C"/>
</dbReference>
<dbReference type="GeneTree" id="ENSGT00940000157028"/>
<feature type="region of interest" description="Disordered" evidence="8">
    <location>
        <begin position="1163"/>
        <end position="1193"/>
    </location>
</feature>
<feature type="domain" description="TRASH" evidence="9">
    <location>
        <begin position="767"/>
        <end position="803"/>
    </location>
</feature>
<keyword evidence="5" id="KW-0863">Zinc-finger</keyword>
<keyword evidence="2" id="KW-0597">Phosphoprotein</keyword>
<dbReference type="GO" id="GO:0008270">
    <property type="term" value="F:zinc ion binding"/>
    <property type="evidence" value="ECO:0007669"/>
    <property type="project" value="UniProtKB-KW"/>
</dbReference>
<feature type="domain" description="TRASH" evidence="9">
    <location>
        <begin position="809"/>
        <end position="844"/>
    </location>
</feature>
<keyword evidence="7" id="KW-0832">Ubl conjugation</keyword>
<feature type="domain" description="TRASH" evidence="9">
    <location>
        <begin position="579"/>
        <end position="614"/>
    </location>
</feature>
<gene>
    <name evidence="10" type="primary">zmym2</name>
</gene>
<evidence type="ECO:0000256" key="1">
    <source>
        <dbReference type="ARBA" id="ARBA00022499"/>
    </source>
</evidence>
<reference evidence="11" key="1">
    <citation type="journal article" date="2006" name="Science">
        <title>Ancient noncoding elements conserved in the human genome.</title>
        <authorList>
            <person name="Venkatesh B."/>
            <person name="Kirkness E.F."/>
            <person name="Loh Y.H."/>
            <person name="Halpern A.L."/>
            <person name="Lee A.P."/>
            <person name="Johnson J."/>
            <person name="Dandona N."/>
            <person name="Viswanathan L.D."/>
            <person name="Tay A."/>
            <person name="Venter J.C."/>
            <person name="Strausberg R.L."/>
            <person name="Brenner S."/>
        </authorList>
    </citation>
    <scope>NUCLEOTIDE SEQUENCE [LARGE SCALE GENOMIC DNA]</scope>
</reference>
<organism evidence="10 11">
    <name type="scientific">Callorhinchus milii</name>
    <name type="common">Ghost shark</name>
    <dbReference type="NCBI Taxonomy" id="7868"/>
    <lineage>
        <taxon>Eukaryota</taxon>
        <taxon>Metazoa</taxon>
        <taxon>Chordata</taxon>
        <taxon>Craniata</taxon>
        <taxon>Vertebrata</taxon>
        <taxon>Chondrichthyes</taxon>
        <taxon>Holocephali</taxon>
        <taxon>Chimaeriformes</taxon>
        <taxon>Callorhinchidae</taxon>
        <taxon>Callorhinchus</taxon>
    </lineage>
</organism>
<dbReference type="PANTHER" id="PTHR45736:SF6">
    <property type="entry name" value="ZINC FINGER MYM-TYPE PROTEIN 2"/>
    <property type="match status" value="1"/>
</dbReference>
<reference evidence="10" key="4">
    <citation type="submission" date="2025-08" db="UniProtKB">
        <authorList>
            <consortium name="Ensembl"/>
        </authorList>
    </citation>
    <scope>IDENTIFICATION</scope>
</reference>
<keyword evidence="1" id="KW-1017">Isopeptide bond</keyword>
<dbReference type="InParanoid" id="A0A4W3HLR4"/>
<reference evidence="11" key="3">
    <citation type="journal article" date="2014" name="Nature">
        <title>Elephant shark genome provides unique insights into gnathostome evolution.</title>
        <authorList>
            <consortium name="International Elephant Shark Genome Sequencing Consortium"/>
            <person name="Venkatesh B."/>
            <person name="Lee A.P."/>
            <person name="Ravi V."/>
            <person name="Maurya A.K."/>
            <person name="Lian M.M."/>
            <person name="Swann J.B."/>
            <person name="Ohta Y."/>
            <person name="Flajnik M.F."/>
            <person name="Sutoh Y."/>
            <person name="Kasahara M."/>
            <person name="Hoon S."/>
            <person name="Gangu V."/>
            <person name="Roy S.W."/>
            <person name="Irimia M."/>
            <person name="Korzh V."/>
            <person name="Kondrychyn I."/>
            <person name="Lim Z.W."/>
            <person name="Tay B.H."/>
            <person name="Tohari S."/>
            <person name="Kong K.W."/>
            <person name="Ho S."/>
            <person name="Lorente-Galdos B."/>
            <person name="Quilez J."/>
            <person name="Marques-Bonet T."/>
            <person name="Raney B.J."/>
            <person name="Ingham P.W."/>
            <person name="Tay A."/>
            <person name="Hillier L.W."/>
            <person name="Minx P."/>
            <person name="Boehm T."/>
            <person name="Wilson R.K."/>
            <person name="Brenner S."/>
            <person name="Warren W.C."/>
        </authorList>
    </citation>
    <scope>NUCLEOTIDE SEQUENCE [LARGE SCALE GENOMIC DNA]</scope>
</reference>
<evidence type="ECO:0000256" key="3">
    <source>
        <dbReference type="ARBA" id="ARBA00022723"/>
    </source>
</evidence>
<dbReference type="CTD" id="7750"/>
<protein>
    <submittedName>
        <fullName evidence="10">Zinc finger MYM-type containing 2</fullName>
    </submittedName>
</protein>
<evidence type="ECO:0000313" key="10">
    <source>
        <dbReference type="Ensembl" id="ENSCMIP00000016240.1"/>
    </source>
</evidence>
<feature type="region of interest" description="Disordered" evidence="8">
    <location>
        <begin position="1409"/>
        <end position="1432"/>
    </location>
</feature>
<evidence type="ECO:0000256" key="6">
    <source>
        <dbReference type="ARBA" id="ARBA00022833"/>
    </source>
</evidence>
<dbReference type="Ensembl" id="ENSCMIT00000016569.1">
    <property type="protein sequence ID" value="ENSCMIP00000016240.1"/>
    <property type="gene ID" value="ENSCMIG00000007833.1"/>
</dbReference>
<dbReference type="Pfam" id="PF12012">
    <property type="entry name" value="DUF3504"/>
    <property type="match status" value="1"/>
</dbReference>
<feature type="compositionally biased region" description="Basic and acidic residues" evidence="8">
    <location>
        <begin position="72"/>
        <end position="82"/>
    </location>
</feature>
<reference evidence="10" key="5">
    <citation type="submission" date="2025-09" db="UniProtKB">
        <authorList>
            <consortium name="Ensembl"/>
        </authorList>
    </citation>
    <scope>IDENTIFICATION</scope>
</reference>
<reference evidence="11" key="2">
    <citation type="journal article" date="2007" name="PLoS Biol.">
        <title>Survey sequencing and comparative analysis of the elephant shark (Callorhinchus milii) genome.</title>
        <authorList>
            <person name="Venkatesh B."/>
            <person name="Kirkness E.F."/>
            <person name="Loh Y.H."/>
            <person name="Halpern A.L."/>
            <person name="Lee A.P."/>
            <person name="Johnson J."/>
            <person name="Dandona N."/>
            <person name="Viswanathan L.D."/>
            <person name="Tay A."/>
            <person name="Venter J.C."/>
            <person name="Strausberg R.L."/>
            <person name="Brenner S."/>
        </authorList>
    </citation>
    <scope>NUCLEOTIDE SEQUENCE [LARGE SCALE GENOMIC DNA]</scope>
</reference>
<feature type="compositionally biased region" description="Acidic residues" evidence="8">
    <location>
        <begin position="83"/>
        <end position="97"/>
    </location>
</feature>
<evidence type="ECO:0000259" key="9">
    <source>
        <dbReference type="SMART" id="SM00746"/>
    </source>
</evidence>
<dbReference type="GeneID" id="103186500"/>
<accession>A0A4W3HLR4</accession>
<dbReference type="STRING" id="7868.ENSCMIP00000016240"/>
<dbReference type="Pfam" id="PF06467">
    <property type="entry name" value="zf-FCS"/>
    <property type="match status" value="8"/>
</dbReference>
<dbReference type="SMART" id="SM00746">
    <property type="entry name" value="TRASH"/>
    <property type="match status" value="9"/>
</dbReference>